<accession>A0A8B5W3F8</accession>
<organism evidence="9 10">
    <name type="scientific">Enterococcus avium</name>
    <name type="common">Streptococcus avium</name>
    <dbReference type="NCBI Taxonomy" id="33945"/>
    <lineage>
        <taxon>Bacteria</taxon>
        <taxon>Bacillati</taxon>
        <taxon>Bacillota</taxon>
        <taxon>Bacilli</taxon>
        <taxon>Lactobacillales</taxon>
        <taxon>Enterococcaceae</taxon>
        <taxon>Enterococcus</taxon>
    </lineage>
</organism>
<dbReference type="Pfam" id="PF01594">
    <property type="entry name" value="AI-2E_transport"/>
    <property type="match status" value="1"/>
</dbReference>
<feature type="transmembrane region" description="Helical" evidence="8">
    <location>
        <begin position="353"/>
        <end position="376"/>
    </location>
</feature>
<proteinExistence type="inferred from homology"/>
<feature type="transmembrane region" description="Helical" evidence="8">
    <location>
        <begin position="329"/>
        <end position="347"/>
    </location>
</feature>
<feature type="transmembrane region" description="Helical" evidence="8">
    <location>
        <begin position="290"/>
        <end position="317"/>
    </location>
</feature>
<evidence type="ECO:0000256" key="2">
    <source>
        <dbReference type="ARBA" id="ARBA00009773"/>
    </source>
</evidence>
<keyword evidence="5 8" id="KW-0812">Transmembrane</keyword>
<dbReference type="PANTHER" id="PTHR21716">
    <property type="entry name" value="TRANSMEMBRANE PROTEIN"/>
    <property type="match status" value="1"/>
</dbReference>
<evidence type="ECO:0000256" key="7">
    <source>
        <dbReference type="ARBA" id="ARBA00023136"/>
    </source>
</evidence>
<feature type="transmembrane region" description="Helical" evidence="8">
    <location>
        <begin position="95"/>
        <end position="116"/>
    </location>
</feature>
<feature type="transmembrane region" description="Helical" evidence="8">
    <location>
        <begin position="183"/>
        <end position="208"/>
    </location>
</feature>
<keyword evidence="7 8" id="KW-0472">Membrane</keyword>
<dbReference type="RefSeq" id="WP_144324667.1">
    <property type="nucleotide sequence ID" value="NZ_PDXQ01000001.1"/>
</dbReference>
<feature type="transmembrane region" description="Helical" evidence="8">
    <location>
        <begin position="21"/>
        <end position="46"/>
    </location>
</feature>
<comment type="subcellular location">
    <subcellularLocation>
        <location evidence="1">Cell membrane</location>
        <topology evidence="1">Multi-pass membrane protein</topology>
    </subcellularLocation>
</comment>
<dbReference type="GO" id="GO:0055085">
    <property type="term" value="P:transmembrane transport"/>
    <property type="evidence" value="ECO:0007669"/>
    <property type="project" value="TreeGrafter"/>
</dbReference>
<keyword evidence="3" id="KW-0813">Transport</keyword>
<dbReference type="GO" id="GO:0005886">
    <property type="term" value="C:plasma membrane"/>
    <property type="evidence" value="ECO:0007669"/>
    <property type="project" value="UniProtKB-SubCell"/>
</dbReference>
<feature type="transmembrane region" description="Helical" evidence="8">
    <location>
        <begin position="58"/>
        <end position="83"/>
    </location>
</feature>
<evidence type="ECO:0000256" key="5">
    <source>
        <dbReference type="ARBA" id="ARBA00022692"/>
    </source>
</evidence>
<sequence>MHLLYLRGGNILNNKKRNGYWFWKWILNTKVVTSLLIVLLLLLILICFTKISYLFKPILQFFSIVGIPIIVAIILYYFLVPVVDFLERHKVKRGLTILLLFIIILGLLIWGGVVVVPKIQEQIVNFINNLPGYFDEINQQLEKLINNKWINGFRPQLNSIIDDRLSSLANIIQSFFKDTLESIGSLIGTLANVFVVILTVPFLLFYLLKDGKKFPHYATRFLPTRFRKPTLQVLKEMNEKVSQYIRGQLIVAMTVLIMFIMGFSIIGLDFAVSLGIIAGFLNLLPYLGSFIAMIPVVFLALVSGPTMLLKVMIVFFVEQTIEGRLISPLILGSKLNIHPVTIIFVLLTSGKIFGVLGIVFGIPIYAALKVLITYIFEWYKKISKLYQEDISSALEKRESSNVK</sequence>
<gene>
    <name evidence="9" type="ORF">AUF17_05105</name>
</gene>
<comment type="caution">
    <text evidence="9">The sequence shown here is derived from an EMBL/GenBank/DDBJ whole genome shotgun (WGS) entry which is preliminary data.</text>
</comment>
<feature type="transmembrane region" description="Helical" evidence="8">
    <location>
        <begin position="249"/>
        <end position="278"/>
    </location>
</feature>
<dbReference type="InterPro" id="IPR002549">
    <property type="entry name" value="AI-2E-like"/>
</dbReference>
<dbReference type="EMBL" id="PDXQ01000001">
    <property type="protein sequence ID" value="TRZ33489.1"/>
    <property type="molecule type" value="Genomic_DNA"/>
</dbReference>
<keyword evidence="6 8" id="KW-1133">Transmembrane helix</keyword>
<evidence type="ECO:0000313" key="9">
    <source>
        <dbReference type="EMBL" id="TRZ33489.1"/>
    </source>
</evidence>
<dbReference type="AlphaFoldDB" id="A0A8B5W3F8"/>
<evidence type="ECO:0000256" key="1">
    <source>
        <dbReference type="ARBA" id="ARBA00004651"/>
    </source>
</evidence>
<comment type="similarity">
    <text evidence="2">Belongs to the autoinducer-2 exporter (AI-2E) (TC 2.A.86) family.</text>
</comment>
<evidence type="ECO:0000313" key="10">
    <source>
        <dbReference type="Proteomes" id="UP000316316"/>
    </source>
</evidence>
<name>A0A8B5W3F8_ENTAV</name>
<evidence type="ECO:0000256" key="8">
    <source>
        <dbReference type="SAM" id="Phobius"/>
    </source>
</evidence>
<reference evidence="9 10" key="1">
    <citation type="submission" date="2017-10" db="EMBL/GenBank/DDBJ databases">
        <title>FDA dAtabase for Regulatory Grade micrObial Sequences (FDA-ARGOS): Supporting development and validation of Infectious Disease Dx tests.</title>
        <authorList>
            <person name="Campos J."/>
            <person name="Goldberg B."/>
            <person name="Tallon L.J."/>
            <person name="Sadzewicz L."/>
            <person name="Sengamalay N."/>
            <person name="Ott S."/>
            <person name="Godinez A."/>
            <person name="Nagaraj S."/>
            <person name="Vyas G."/>
            <person name="Aluvathingal J."/>
            <person name="Nadendla S."/>
            <person name="Geyer C."/>
            <person name="Nandy P."/>
            <person name="Hobson J."/>
            <person name="Sichtig H."/>
        </authorList>
    </citation>
    <scope>NUCLEOTIDE SEQUENCE [LARGE SCALE GENOMIC DNA]</scope>
    <source>
        <strain evidence="9 10">FDAARGOS_185</strain>
    </source>
</reference>
<evidence type="ECO:0000256" key="3">
    <source>
        <dbReference type="ARBA" id="ARBA00022448"/>
    </source>
</evidence>
<dbReference type="PANTHER" id="PTHR21716:SF53">
    <property type="entry name" value="PERMEASE PERM-RELATED"/>
    <property type="match status" value="1"/>
</dbReference>
<evidence type="ECO:0000256" key="6">
    <source>
        <dbReference type="ARBA" id="ARBA00022989"/>
    </source>
</evidence>
<evidence type="ECO:0000256" key="4">
    <source>
        <dbReference type="ARBA" id="ARBA00022475"/>
    </source>
</evidence>
<protein>
    <submittedName>
        <fullName evidence="9">AI-2E family transporter</fullName>
    </submittedName>
</protein>
<keyword evidence="4" id="KW-1003">Cell membrane</keyword>
<dbReference type="Proteomes" id="UP000316316">
    <property type="component" value="Unassembled WGS sequence"/>
</dbReference>